<feature type="chain" id="PRO_5045586641" description="CHAT domain-containing protein" evidence="6">
    <location>
        <begin position="22"/>
        <end position="1022"/>
    </location>
</feature>
<dbReference type="PANTHER" id="PTHR45641:SF19">
    <property type="entry name" value="NEPHROCYSTIN-3"/>
    <property type="match status" value="1"/>
</dbReference>
<evidence type="ECO:0000313" key="9">
    <source>
        <dbReference type="Proteomes" id="UP000672657"/>
    </source>
</evidence>
<dbReference type="PANTHER" id="PTHR45641">
    <property type="entry name" value="TETRATRICOPEPTIDE REPEAT PROTEIN (AFU_ORTHOLOGUE AFUA_6G03870)"/>
    <property type="match status" value="1"/>
</dbReference>
<dbReference type="InterPro" id="IPR011990">
    <property type="entry name" value="TPR-like_helical_dom_sf"/>
</dbReference>
<evidence type="ECO:0000256" key="6">
    <source>
        <dbReference type="SAM" id="SignalP"/>
    </source>
</evidence>
<dbReference type="InterPro" id="IPR024983">
    <property type="entry name" value="CHAT_dom"/>
</dbReference>
<dbReference type="RefSeq" id="WP_211955295.1">
    <property type="nucleotide sequence ID" value="NZ_CAJPVI010000027.1"/>
</dbReference>
<sequence>MLHPSVAWLAMALLASGVARAQASPDAEFALPEQSTDRTAALEQQASLPEPADGDSYGRCVFFHKRGVTNVMLGRYAEAISDFQKALALNQPSFGARNDSNAQSPASASSSAVDEIGQWCLLWRIHSDLQSAYGAFGDNFARIELLKKMGAELENKNVRRFFFTQIHLIDSYIRLGMLKQADETLKLASSLLPKIKKTKDWATQEFNVLDTYNRYAGWMAALHGNYDEAERLLRISLDYSERYLRDNMDTRMLRVARLNVITRLTFLAWICSVQGKSGEAEYFAKEALNRTLAIYALNTTQTSRALSTLSTIYLQQGKISEAARYAELSLQTLEKSGVAAYSDNLSDRRADLALIRNMEGRWPEAVRLFNARAKGVRSNTALWEQIGARHLEWAMALLKTGQTAKAVEMLQRSLEGRSKRPFNPPLSMAYVKGYLGAALAASGDNERALAQFREALPVLLQEAPHGAGTDESGRVHTYRMHIILDAYLALLATQQASGKPGHDWASEAFQIADIARDSSVQRALAASVTRAALPDANLADLARRAQDDANRIQALNKVLSNALSGKQHSDEAITALRQELVNLTAEEAALRQEIAKRFPAYAELVDPHPANAADIQRILAPNEALVSIYSDERQTYVWTITAKHVSWRVVPVSLDDLSRDVARLRKTLDLESGRPKPFDVATAQSLYKRLLAPDAGQWADATVLNVIPYHALGELPFGVLLTSTEGAAAPASGKDYVNMPWLISKVAIVQQSSATAFVAQRNARAAQEQRNAFVGFGDPQFRKTSERSAPPQRDETQPLTDEAKQTGLPDLPRLPTMRQAFDVMPPLPDTATELKEIARILGANPERDLFFGVRASKANVKRTDLSRYRVIAFATHGLKAGELAGLDQPALALSNPAVTGEAGDDGFLKLEDVLGLKLNADWVVLSACNTASPDGSGVEAVSGLGRGFFYAGARSLLVSNWAVESESARLLITGVFRQQAAQPTMVRAEALRQSMLDLMKLQSAKYGHPVYWAPFSLVGNGS</sequence>
<reference evidence="8 9" key="1">
    <citation type="submission" date="2021-03" db="EMBL/GenBank/DDBJ databases">
        <authorList>
            <person name="Peeters C."/>
        </authorList>
    </citation>
    <scope>NUCLEOTIDE SEQUENCE [LARGE SCALE GENOMIC DNA]</scope>
    <source>
        <strain evidence="8 9">LMG 26411</strain>
    </source>
</reference>
<keyword evidence="9" id="KW-1185">Reference proteome</keyword>
<dbReference type="SUPFAM" id="SSF48452">
    <property type="entry name" value="TPR-like"/>
    <property type="match status" value="3"/>
</dbReference>
<gene>
    <name evidence="8" type="ORF">LMG26411_04307</name>
</gene>
<dbReference type="Pfam" id="PF12770">
    <property type="entry name" value="CHAT"/>
    <property type="match status" value="1"/>
</dbReference>
<evidence type="ECO:0000259" key="7">
    <source>
        <dbReference type="Pfam" id="PF12770"/>
    </source>
</evidence>
<organism evidence="8 9">
    <name type="scientific">Cupriavidus numazuensis</name>
    <dbReference type="NCBI Taxonomy" id="221992"/>
    <lineage>
        <taxon>Bacteria</taxon>
        <taxon>Pseudomonadati</taxon>
        <taxon>Pseudomonadota</taxon>
        <taxon>Betaproteobacteria</taxon>
        <taxon>Burkholderiales</taxon>
        <taxon>Burkholderiaceae</taxon>
        <taxon>Cupriavidus</taxon>
    </lineage>
</organism>
<keyword evidence="1" id="KW-0677">Repeat</keyword>
<proteinExistence type="predicted"/>
<evidence type="ECO:0000256" key="4">
    <source>
        <dbReference type="SAM" id="Coils"/>
    </source>
</evidence>
<dbReference type="Proteomes" id="UP000672657">
    <property type="component" value="Unassembled WGS sequence"/>
</dbReference>
<evidence type="ECO:0000256" key="1">
    <source>
        <dbReference type="ARBA" id="ARBA00022737"/>
    </source>
</evidence>
<feature type="region of interest" description="Disordered" evidence="5">
    <location>
        <begin position="777"/>
        <end position="812"/>
    </location>
</feature>
<name>A0ABM8TL50_9BURK</name>
<accession>A0ABM8TL50</accession>
<keyword evidence="2 3" id="KW-0802">TPR repeat</keyword>
<feature type="signal peptide" evidence="6">
    <location>
        <begin position="1"/>
        <end position="21"/>
    </location>
</feature>
<protein>
    <recommendedName>
        <fullName evidence="7">CHAT domain-containing protein</fullName>
    </recommendedName>
</protein>
<dbReference type="SMART" id="SM00028">
    <property type="entry name" value="TPR"/>
    <property type="match status" value="4"/>
</dbReference>
<dbReference type="EMBL" id="CAJPVI010000027">
    <property type="protein sequence ID" value="CAG2152938.1"/>
    <property type="molecule type" value="Genomic_DNA"/>
</dbReference>
<evidence type="ECO:0000256" key="2">
    <source>
        <dbReference type="ARBA" id="ARBA00022803"/>
    </source>
</evidence>
<feature type="repeat" description="TPR" evidence="3">
    <location>
        <begin position="60"/>
        <end position="93"/>
    </location>
</feature>
<feature type="coiled-coil region" evidence="4">
    <location>
        <begin position="566"/>
        <end position="593"/>
    </location>
</feature>
<dbReference type="PROSITE" id="PS50005">
    <property type="entry name" value="TPR"/>
    <property type="match status" value="1"/>
</dbReference>
<dbReference type="InterPro" id="IPR019734">
    <property type="entry name" value="TPR_rpt"/>
</dbReference>
<evidence type="ECO:0000256" key="5">
    <source>
        <dbReference type="SAM" id="MobiDB-lite"/>
    </source>
</evidence>
<feature type="compositionally biased region" description="Basic and acidic residues" evidence="5">
    <location>
        <begin position="780"/>
        <end position="804"/>
    </location>
</feature>
<keyword evidence="6" id="KW-0732">Signal</keyword>
<feature type="domain" description="CHAT" evidence="7">
    <location>
        <begin position="681"/>
        <end position="1020"/>
    </location>
</feature>
<evidence type="ECO:0000256" key="3">
    <source>
        <dbReference type="PROSITE-ProRule" id="PRU00339"/>
    </source>
</evidence>
<comment type="caution">
    <text evidence="8">The sequence shown here is derived from an EMBL/GenBank/DDBJ whole genome shotgun (WGS) entry which is preliminary data.</text>
</comment>
<dbReference type="Gene3D" id="1.25.40.10">
    <property type="entry name" value="Tetratricopeptide repeat domain"/>
    <property type="match status" value="3"/>
</dbReference>
<evidence type="ECO:0000313" key="8">
    <source>
        <dbReference type="EMBL" id="CAG2152938.1"/>
    </source>
</evidence>
<keyword evidence="4" id="KW-0175">Coiled coil</keyword>